<organism evidence="1 2">
    <name type="scientific">Racocetra persica</name>
    <dbReference type="NCBI Taxonomy" id="160502"/>
    <lineage>
        <taxon>Eukaryota</taxon>
        <taxon>Fungi</taxon>
        <taxon>Fungi incertae sedis</taxon>
        <taxon>Mucoromycota</taxon>
        <taxon>Glomeromycotina</taxon>
        <taxon>Glomeromycetes</taxon>
        <taxon>Diversisporales</taxon>
        <taxon>Gigasporaceae</taxon>
        <taxon>Racocetra</taxon>
    </lineage>
</organism>
<evidence type="ECO:0000313" key="2">
    <source>
        <dbReference type="Proteomes" id="UP000789920"/>
    </source>
</evidence>
<comment type="caution">
    <text evidence="1">The sequence shown here is derived from an EMBL/GenBank/DDBJ whole genome shotgun (WGS) entry which is preliminary data.</text>
</comment>
<proteinExistence type="predicted"/>
<feature type="non-terminal residue" evidence="1">
    <location>
        <position position="95"/>
    </location>
</feature>
<feature type="non-terminal residue" evidence="1">
    <location>
        <position position="1"/>
    </location>
</feature>
<accession>A0ACA9RT57</accession>
<reference evidence="1" key="1">
    <citation type="submission" date="2021-06" db="EMBL/GenBank/DDBJ databases">
        <authorList>
            <person name="Kallberg Y."/>
            <person name="Tangrot J."/>
            <person name="Rosling A."/>
        </authorList>
    </citation>
    <scope>NUCLEOTIDE SEQUENCE</scope>
    <source>
        <strain evidence="1">MA461A</strain>
    </source>
</reference>
<evidence type="ECO:0000313" key="1">
    <source>
        <dbReference type="EMBL" id="CAG8805855.1"/>
    </source>
</evidence>
<dbReference type="EMBL" id="CAJVQC010065807">
    <property type="protein sequence ID" value="CAG8805855.1"/>
    <property type="molecule type" value="Genomic_DNA"/>
</dbReference>
<sequence length="95" mass="10673">VIINSVMASELLLSIYTNYLVPFALHVNAIALRNKILAPFFKGATVNTILLMTASLYISPQKNEPPMVPYWIPFIGSAVTMGIDPIKFYRDKQKE</sequence>
<protein>
    <submittedName>
        <fullName evidence="1">25_t:CDS:1</fullName>
    </submittedName>
</protein>
<gene>
    <name evidence="1" type="ORF">RPERSI_LOCUS22035</name>
</gene>
<dbReference type="Proteomes" id="UP000789920">
    <property type="component" value="Unassembled WGS sequence"/>
</dbReference>
<keyword evidence="2" id="KW-1185">Reference proteome</keyword>
<name>A0ACA9RT57_9GLOM</name>